<dbReference type="Pfam" id="PF07730">
    <property type="entry name" value="HisKA_3"/>
    <property type="match status" value="1"/>
</dbReference>
<dbReference type="Pfam" id="PF02518">
    <property type="entry name" value="HATPase_c"/>
    <property type="match status" value="1"/>
</dbReference>
<evidence type="ECO:0000256" key="14">
    <source>
        <dbReference type="ARBA" id="ARBA00023004"/>
    </source>
</evidence>
<keyword evidence="12" id="KW-0418">Kinase</keyword>
<dbReference type="PRINTS" id="PR00344">
    <property type="entry name" value="BCTRLSENSOR"/>
</dbReference>
<evidence type="ECO:0000256" key="9">
    <source>
        <dbReference type="ARBA" id="ARBA00022679"/>
    </source>
</evidence>
<keyword evidence="11" id="KW-0547">Nucleotide-binding</keyword>
<dbReference type="RefSeq" id="WP_269560259.1">
    <property type="nucleotide sequence ID" value="NZ_CP114767.1"/>
</dbReference>
<keyword evidence="10" id="KW-0479">Metal-binding</keyword>
<evidence type="ECO:0000256" key="8">
    <source>
        <dbReference type="ARBA" id="ARBA00022553"/>
    </source>
</evidence>
<evidence type="ECO:0000256" key="18">
    <source>
        <dbReference type="ARBA" id="ARBA00030800"/>
    </source>
</evidence>
<evidence type="ECO:0000256" key="1">
    <source>
        <dbReference type="ARBA" id="ARBA00000085"/>
    </source>
</evidence>
<keyword evidence="8" id="KW-0597">Phosphoprotein</keyword>
<dbReference type="PROSITE" id="PS50109">
    <property type="entry name" value="HIS_KIN"/>
    <property type="match status" value="1"/>
</dbReference>
<evidence type="ECO:0000256" key="15">
    <source>
        <dbReference type="ARBA" id="ARBA00023012"/>
    </source>
</evidence>
<evidence type="ECO:0000256" key="12">
    <source>
        <dbReference type="ARBA" id="ARBA00022777"/>
    </source>
</evidence>
<dbReference type="InterPro" id="IPR019734">
    <property type="entry name" value="TPR_rpt"/>
</dbReference>
<keyword evidence="9" id="KW-0808">Transferase</keyword>
<dbReference type="Gene3D" id="3.30.565.10">
    <property type="entry name" value="Histidine kinase-like ATPase, C-terminal domain"/>
    <property type="match status" value="1"/>
</dbReference>
<evidence type="ECO:0000313" key="21">
    <source>
        <dbReference type="EMBL" id="WBA42200.1"/>
    </source>
</evidence>
<comment type="function">
    <text evidence="17">Member of the two-component regulatory system NreB/NreC involved in the control of dissimilatory nitrate/nitrite reduction in response to oxygen. NreB functions as a direct oxygen sensor histidine kinase which is autophosphorylated, in the absence of oxygen, probably at the conserved histidine residue, and transfers its phosphate group probably to a conserved aspartate residue of NreC. NreB/NreC activates the expression of the nitrate (narGHJI) and nitrite (nir) reductase operons, as well as the putative nitrate transporter gene narT.</text>
</comment>
<evidence type="ECO:0000256" key="4">
    <source>
        <dbReference type="ARBA" id="ARBA00012438"/>
    </source>
</evidence>
<dbReference type="Proteomes" id="UP001211005">
    <property type="component" value="Chromosome"/>
</dbReference>
<comment type="cofactor">
    <cofactor evidence="2">
        <name>[4Fe-4S] cluster</name>
        <dbReference type="ChEBI" id="CHEBI:49883"/>
    </cofactor>
</comment>
<keyword evidence="14" id="KW-0408">Iron</keyword>
<evidence type="ECO:0000256" key="2">
    <source>
        <dbReference type="ARBA" id="ARBA00001966"/>
    </source>
</evidence>
<dbReference type="InterPro" id="IPR004358">
    <property type="entry name" value="Sig_transdc_His_kin-like_C"/>
</dbReference>
<evidence type="ECO:0000256" key="10">
    <source>
        <dbReference type="ARBA" id="ARBA00022723"/>
    </source>
</evidence>
<dbReference type="PANTHER" id="PTHR24421:SF10">
    <property type="entry name" value="NITRATE_NITRITE SENSOR PROTEIN NARQ"/>
    <property type="match status" value="1"/>
</dbReference>
<dbReference type="Gene3D" id="1.20.5.1930">
    <property type="match status" value="1"/>
</dbReference>
<keyword evidence="15" id="KW-0902">Two-component regulatory system</keyword>
<dbReference type="SUPFAM" id="SSF48452">
    <property type="entry name" value="TPR-like"/>
    <property type="match status" value="1"/>
</dbReference>
<evidence type="ECO:0000256" key="17">
    <source>
        <dbReference type="ARBA" id="ARBA00024827"/>
    </source>
</evidence>
<evidence type="ECO:0000256" key="6">
    <source>
        <dbReference type="ARBA" id="ARBA00022485"/>
    </source>
</evidence>
<dbReference type="InterPro" id="IPR011990">
    <property type="entry name" value="TPR-like_helical_dom_sf"/>
</dbReference>
<evidence type="ECO:0000256" key="19">
    <source>
        <dbReference type="PROSITE-ProRule" id="PRU00339"/>
    </source>
</evidence>
<dbReference type="InterPro" id="IPR003594">
    <property type="entry name" value="HATPase_dom"/>
</dbReference>
<dbReference type="InterPro" id="IPR050482">
    <property type="entry name" value="Sensor_HK_TwoCompSys"/>
</dbReference>
<name>A0ABY7LP50_9BACT</name>
<gene>
    <name evidence="21" type="ORF">O3303_01270</name>
</gene>
<dbReference type="EMBL" id="CP114767">
    <property type="protein sequence ID" value="WBA42200.1"/>
    <property type="molecule type" value="Genomic_DNA"/>
</dbReference>
<keyword evidence="6" id="KW-0004">4Fe-4S</keyword>
<dbReference type="SMART" id="SM00028">
    <property type="entry name" value="TPR"/>
    <property type="match status" value="4"/>
</dbReference>
<evidence type="ECO:0000256" key="13">
    <source>
        <dbReference type="ARBA" id="ARBA00022840"/>
    </source>
</evidence>
<accession>A0ABY7LP50</accession>
<feature type="domain" description="Histidine kinase" evidence="20">
    <location>
        <begin position="517"/>
        <end position="608"/>
    </location>
</feature>
<dbReference type="InterPro" id="IPR011712">
    <property type="entry name" value="Sig_transdc_His_kin_sub3_dim/P"/>
</dbReference>
<evidence type="ECO:0000256" key="16">
    <source>
        <dbReference type="ARBA" id="ARBA00023014"/>
    </source>
</evidence>
<sequence length="610" mass="68308">MREFLAVIWLLLGCAVAGMAARQPSARADSLQRLLATSQPDTTRVQLLTLLAWDRTDDDPLAAVRYGRQSLRLARQLNFRTGECRALLMLGWAFLRSGNYPTAVQTQLQARHLAEAIPYAGGIIHADNALGYAYAEQGRYQTALRYYYRALALARQHHDNVLLTPILGNVGQAYLAQGRLDSAWHYTWQGYRYDLRYHDRHSEIGDLSLLGDIAARRGQPVEARRYYLCSIARSEGMPVSYALCRSYLGLARLAQGQQSGQVLLYARQALLASQQGRYAKGVFEASGYLARRMAARADSAQAYRYLLMAAVIRDSLFNHSRQVQVQALDFSEYLHQQALAEQQGQAMAARRQYWSRVALLLLAGFTGGGYLLLNRRRLQQQVAFAQERQQLERLRAEQVLAAEEQERRRIGADLHDGLGQLLSVVKLNLGALRAELEPGLRESQQQQFGAALDIVDESVREVRGISHNLAPYVLIRRGLAEAVRSFLSRIECASRFQIHFEALGLEERLDPAVEMALFRVVQELVQNMLKHARATTLSVQLIRQPHQLTVLVEDNGVGFCPTTLASQPEAGMGLRNIQSRVAYLRGTLHIDSRPGHGTSISIEIPLAPAN</sequence>
<dbReference type="Pfam" id="PF13424">
    <property type="entry name" value="TPR_12"/>
    <property type="match status" value="1"/>
</dbReference>
<evidence type="ECO:0000256" key="3">
    <source>
        <dbReference type="ARBA" id="ARBA00004496"/>
    </source>
</evidence>
<keyword evidence="19" id="KW-0802">TPR repeat</keyword>
<evidence type="ECO:0000256" key="7">
    <source>
        <dbReference type="ARBA" id="ARBA00022490"/>
    </source>
</evidence>
<protein>
    <recommendedName>
        <fullName evidence="5">Oxygen sensor histidine kinase NreB</fullName>
        <ecNumber evidence="4">2.7.13.3</ecNumber>
    </recommendedName>
    <alternativeName>
        <fullName evidence="18">Nitrogen regulation protein B</fullName>
    </alternativeName>
</protein>
<comment type="catalytic activity">
    <reaction evidence="1">
        <text>ATP + protein L-histidine = ADP + protein N-phospho-L-histidine.</text>
        <dbReference type="EC" id="2.7.13.3"/>
    </reaction>
</comment>
<dbReference type="InterPro" id="IPR005467">
    <property type="entry name" value="His_kinase_dom"/>
</dbReference>
<dbReference type="InterPro" id="IPR036890">
    <property type="entry name" value="HATPase_C_sf"/>
</dbReference>
<evidence type="ECO:0000256" key="5">
    <source>
        <dbReference type="ARBA" id="ARBA00017322"/>
    </source>
</evidence>
<evidence type="ECO:0000313" key="22">
    <source>
        <dbReference type="Proteomes" id="UP001211005"/>
    </source>
</evidence>
<keyword evidence="7" id="KW-0963">Cytoplasm</keyword>
<keyword evidence="13" id="KW-0067">ATP-binding</keyword>
<dbReference type="Gene3D" id="1.25.40.10">
    <property type="entry name" value="Tetratricopeptide repeat domain"/>
    <property type="match status" value="1"/>
</dbReference>
<dbReference type="PANTHER" id="PTHR24421">
    <property type="entry name" value="NITRATE/NITRITE SENSOR PROTEIN NARX-RELATED"/>
    <property type="match status" value="1"/>
</dbReference>
<evidence type="ECO:0000256" key="11">
    <source>
        <dbReference type="ARBA" id="ARBA00022741"/>
    </source>
</evidence>
<dbReference type="EC" id="2.7.13.3" evidence="4"/>
<evidence type="ECO:0000259" key="20">
    <source>
        <dbReference type="PROSITE" id="PS50109"/>
    </source>
</evidence>
<feature type="repeat" description="TPR" evidence="19">
    <location>
        <begin position="124"/>
        <end position="157"/>
    </location>
</feature>
<keyword evidence="22" id="KW-1185">Reference proteome</keyword>
<reference evidence="21 22" key="1">
    <citation type="submission" date="2022-12" db="EMBL/GenBank/DDBJ databases">
        <title>Hymenobacter canadensis sp. nov. isolated from lake water of the Cambridge Bay, Canada.</title>
        <authorList>
            <person name="Kim W.H."/>
            <person name="Lee Y.M."/>
        </authorList>
    </citation>
    <scope>NUCLEOTIDE SEQUENCE [LARGE SCALE GENOMIC DNA]</scope>
    <source>
        <strain evidence="21 22">PAMC 29467</strain>
    </source>
</reference>
<dbReference type="PROSITE" id="PS50005">
    <property type="entry name" value="TPR"/>
    <property type="match status" value="1"/>
</dbReference>
<dbReference type="SUPFAM" id="SSF55874">
    <property type="entry name" value="ATPase domain of HSP90 chaperone/DNA topoisomerase II/histidine kinase"/>
    <property type="match status" value="1"/>
</dbReference>
<dbReference type="CDD" id="cd16917">
    <property type="entry name" value="HATPase_UhpB-NarQ-NarX-like"/>
    <property type="match status" value="1"/>
</dbReference>
<keyword evidence="16" id="KW-0411">Iron-sulfur</keyword>
<proteinExistence type="predicted"/>
<dbReference type="SMART" id="SM00387">
    <property type="entry name" value="HATPase_c"/>
    <property type="match status" value="1"/>
</dbReference>
<comment type="subcellular location">
    <subcellularLocation>
        <location evidence="3">Cytoplasm</location>
    </subcellularLocation>
</comment>
<organism evidence="21 22">
    <name type="scientific">Hymenobacter canadensis</name>
    <dbReference type="NCBI Taxonomy" id="2999067"/>
    <lineage>
        <taxon>Bacteria</taxon>
        <taxon>Pseudomonadati</taxon>
        <taxon>Bacteroidota</taxon>
        <taxon>Cytophagia</taxon>
        <taxon>Cytophagales</taxon>
        <taxon>Hymenobacteraceae</taxon>
        <taxon>Hymenobacter</taxon>
    </lineage>
</organism>